<name>A0ABW2DJY9_9BACT</name>
<dbReference type="InterPro" id="IPR036102">
    <property type="entry name" value="OsmC/Ohrsf"/>
</dbReference>
<dbReference type="Proteomes" id="UP001596405">
    <property type="component" value="Unassembled WGS sequence"/>
</dbReference>
<comment type="caution">
    <text evidence="1">The sequence shown here is derived from an EMBL/GenBank/DDBJ whole genome shotgun (WGS) entry which is preliminary data.</text>
</comment>
<dbReference type="EMBL" id="JBHSYQ010000004">
    <property type="protein sequence ID" value="MFC6997975.1"/>
    <property type="molecule type" value="Genomic_DNA"/>
</dbReference>
<dbReference type="Gene3D" id="3.30.300.20">
    <property type="match status" value="1"/>
</dbReference>
<reference evidence="2" key="1">
    <citation type="journal article" date="2019" name="Int. J. Syst. Evol. Microbiol.">
        <title>The Global Catalogue of Microorganisms (GCM) 10K type strain sequencing project: providing services to taxonomists for standard genome sequencing and annotation.</title>
        <authorList>
            <consortium name="The Broad Institute Genomics Platform"/>
            <consortium name="The Broad Institute Genome Sequencing Center for Infectious Disease"/>
            <person name="Wu L."/>
            <person name="Ma J."/>
        </authorList>
    </citation>
    <scope>NUCLEOTIDE SEQUENCE [LARGE SCALE GENOMIC DNA]</scope>
    <source>
        <strain evidence="2">CGMCC 4.7393</strain>
    </source>
</reference>
<accession>A0ABW2DJY9</accession>
<dbReference type="InterPro" id="IPR015946">
    <property type="entry name" value="KH_dom-like_a/b"/>
</dbReference>
<sequence>GVEKSKAQELVEQAHEVCPYSVGTRGNIEVKLNVVD</sequence>
<evidence type="ECO:0000313" key="1">
    <source>
        <dbReference type="EMBL" id="MFC6997975.1"/>
    </source>
</evidence>
<organism evidence="1 2">
    <name type="scientific">Rufibacter roseus</name>
    <dbReference type="NCBI Taxonomy" id="1567108"/>
    <lineage>
        <taxon>Bacteria</taxon>
        <taxon>Pseudomonadati</taxon>
        <taxon>Bacteroidota</taxon>
        <taxon>Cytophagia</taxon>
        <taxon>Cytophagales</taxon>
        <taxon>Hymenobacteraceae</taxon>
        <taxon>Rufibacter</taxon>
    </lineage>
</organism>
<gene>
    <name evidence="1" type="ORF">ACFQHR_10080</name>
</gene>
<evidence type="ECO:0000313" key="2">
    <source>
        <dbReference type="Proteomes" id="UP001596405"/>
    </source>
</evidence>
<dbReference type="SUPFAM" id="SSF82784">
    <property type="entry name" value="OsmC-like"/>
    <property type="match status" value="1"/>
</dbReference>
<feature type="non-terminal residue" evidence="1">
    <location>
        <position position="1"/>
    </location>
</feature>
<proteinExistence type="predicted"/>
<keyword evidence="2" id="KW-1185">Reference proteome</keyword>
<protein>
    <submittedName>
        <fullName evidence="1">Organic hydroperoxide resistance protein</fullName>
    </submittedName>
</protein>